<accession>A0ABS4ITX1</accession>
<dbReference type="SUPFAM" id="SSF109604">
    <property type="entry name" value="HD-domain/PDEase-like"/>
    <property type="match status" value="1"/>
</dbReference>
<organism evidence="4 5">
    <name type="scientific">Paenibacillus eucommiae</name>
    <dbReference type="NCBI Taxonomy" id="1355755"/>
    <lineage>
        <taxon>Bacteria</taxon>
        <taxon>Bacillati</taxon>
        <taxon>Bacillota</taxon>
        <taxon>Bacilli</taxon>
        <taxon>Bacillales</taxon>
        <taxon>Paenibacillaceae</taxon>
        <taxon>Paenibacillus</taxon>
    </lineage>
</organism>
<dbReference type="Pfam" id="PF13023">
    <property type="entry name" value="HD_3"/>
    <property type="match status" value="1"/>
</dbReference>
<gene>
    <name evidence="4" type="ORF">J2Z66_002617</name>
</gene>
<dbReference type="RefSeq" id="WP_209971762.1">
    <property type="nucleotide sequence ID" value="NZ_JAGGLB010000007.1"/>
</dbReference>
<keyword evidence="2 4" id="KW-0378">Hydrolase</keyword>
<name>A0ABS4ITX1_9BACL</name>
<keyword evidence="5" id="KW-1185">Reference proteome</keyword>
<evidence type="ECO:0000256" key="1">
    <source>
        <dbReference type="ARBA" id="ARBA00022723"/>
    </source>
</evidence>
<dbReference type="PANTHER" id="PTHR11845:SF13">
    <property type="entry name" value="5'-DEOXYNUCLEOTIDASE HDDC2"/>
    <property type="match status" value="1"/>
</dbReference>
<dbReference type="InterPro" id="IPR006674">
    <property type="entry name" value="HD_domain"/>
</dbReference>
<evidence type="ECO:0000259" key="3">
    <source>
        <dbReference type="Pfam" id="PF13023"/>
    </source>
</evidence>
<evidence type="ECO:0000256" key="2">
    <source>
        <dbReference type="ARBA" id="ARBA00022801"/>
    </source>
</evidence>
<dbReference type="EMBL" id="JAGGLB010000007">
    <property type="protein sequence ID" value="MBP1991010.1"/>
    <property type="molecule type" value="Genomic_DNA"/>
</dbReference>
<dbReference type="Gene3D" id="1.10.3210.10">
    <property type="entry name" value="Hypothetical protein af1432"/>
    <property type="match status" value="1"/>
</dbReference>
<dbReference type="InterPro" id="IPR039356">
    <property type="entry name" value="YfbR/HDDC2"/>
</dbReference>
<dbReference type="PANTHER" id="PTHR11845">
    <property type="entry name" value="5'-DEOXYNUCLEOTIDASE HDDC2"/>
    <property type="match status" value="1"/>
</dbReference>
<keyword evidence="1" id="KW-0479">Metal-binding</keyword>
<protein>
    <submittedName>
        <fullName evidence="4">Hydrolase of HD superfamily</fullName>
    </submittedName>
</protein>
<dbReference type="GO" id="GO:0016787">
    <property type="term" value="F:hydrolase activity"/>
    <property type="evidence" value="ECO:0007669"/>
    <property type="project" value="UniProtKB-KW"/>
</dbReference>
<sequence length="204" mass="23791">MESTRFEQQMQFIIEIDKLKNILRKTKLIDGTRYENDAEHTWHLMIMAVTLLEHANSKELNLLKVIRMLMIHDIVEIDAGDTFAYDNKGREDKREREEKAAARIFGLLPEDQRDACLELWNEFEDRTTDESKYAAALDRLQPLLFNYHNQGETWKKHGITSERVTAFNQHIGEGSEVLWEYAKDLIDQALDKGYITSSKDAATI</sequence>
<proteinExistence type="predicted"/>
<evidence type="ECO:0000313" key="5">
    <source>
        <dbReference type="Proteomes" id="UP001519287"/>
    </source>
</evidence>
<feature type="domain" description="HD" evidence="3">
    <location>
        <begin position="16"/>
        <end position="179"/>
    </location>
</feature>
<reference evidence="4 5" key="1">
    <citation type="submission" date="2021-03" db="EMBL/GenBank/DDBJ databases">
        <title>Genomic Encyclopedia of Type Strains, Phase IV (KMG-IV): sequencing the most valuable type-strain genomes for metagenomic binning, comparative biology and taxonomic classification.</title>
        <authorList>
            <person name="Goeker M."/>
        </authorList>
    </citation>
    <scope>NUCLEOTIDE SEQUENCE [LARGE SCALE GENOMIC DNA]</scope>
    <source>
        <strain evidence="4 5">DSM 26048</strain>
    </source>
</reference>
<evidence type="ECO:0000313" key="4">
    <source>
        <dbReference type="EMBL" id="MBP1991010.1"/>
    </source>
</evidence>
<comment type="caution">
    <text evidence="4">The sequence shown here is derived from an EMBL/GenBank/DDBJ whole genome shotgun (WGS) entry which is preliminary data.</text>
</comment>
<dbReference type="Proteomes" id="UP001519287">
    <property type="component" value="Unassembled WGS sequence"/>
</dbReference>